<dbReference type="InterPro" id="IPR003439">
    <property type="entry name" value="ABC_transporter-like_ATP-bd"/>
</dbReference>
<comment type="similarity">
    <text evidence="2">Belongs to the ABC transporter superfamily.</text>
</comment>
<dbReference type="PROSITE" id="PS50893">
    <property type="entry name" value="ABC_TRANSPORTER_2"/>
    <property type="match status" value="2"/>
</dbReference>
<proteinExistence type="inferred from homology"/>
<dbReference type="SUPFAM" id="SSF52540">
    <property type="entry name" value="P-loop containing nucleoside triphosphate hydrolases"/>
    <property type="match status" value="2"/>
</dbReference>
<evidence type="ECO:0000313" key="9">
    <source>
        <dbReference type="EMBL" id="KAB2809019.1"/>
    </source>
</evidence>
<accession>A0A7J5DUZ3</accession>
<dbReference type="Pfam" id="PF00005">
    <property type="entry name" value="ABC_tran"/>
    <property type="match status" value="2"/>
</dbReference>
<evidence type="ECO:0000256" key="5">
    <source>
        <dbReference type="ARBA" id="ARBA00022741"/>
    </source>
</evidence>
<dbReference type="SMART" id="SM00382">
    <property type="entry name" value="AAA"/>
    <property type="match status" value="2"/>
</dbReference>
<dbReference type="EMBL" id="WBVM01000002">
    <property type="protein sequence ID" value="KAB2809019.1"/>
    <property type="molecule type" value="Genomic_DNA"/>
</dbReference>
<dbReference type="InterPro" id="IPR027417">
    <property type="entry name" value="P-loop_NTPase"/>
</dbReference>
<dbReference type="InterPro" id="IPR013563">
    <property type="entry name" value="Oligopep_ABC_C"/>
</dbReference>
<dbReference type="PROSITE" id="PS00211">
    <property type="entry name" value="ABC_TRANSPORTER_1"/>
    <property type="match status" value="2"/>
</dbReference>
<dbReference type="Pfam" id="PF08352">
    <property type="entry name" value="oligo_HPY"/>
    <property type="match status" value="2"/>
</dbReference>
<dbReference type="GO" id="GO:0016887">
    <property type="term" value="F:ATP hydrolysis activity"/>
    <property type="evidence" value="ECO:0007669"/>
    <property type="project" value="InterPro"/>
</dbReference>
<dbReference type="AlphaFoldDB" id="A0A7J5DUZ3"/>
<keyword evidence="7" id="KW-0472">Membrane</keyword>
<keyword evidence="6 9" id="KW-0067">ATP-binding</keyword>
<dbReference type="CDD" id="cd03257">
    <property type="entry name" value="ABC_NikE_OppD_transporters"/>
    <property type="match status" value="2"/>
</dbReference>
<dbReference type="PANTHER" id="PTHR43297:SF2">
    <property type="entry name" value="DIPEPTIDE TRANSPORT ATP-BINDING PROTEIN DPPD"/>
    <property type="match status" value="1"/>
</dbReference>
<evidence type="ECO:0000256" key="2">
    <source>
        <dbReference type="ARBA" id="ARBA00005417"/>
    </source>
</evidence>
<evidence type="ECO:0000256" key="6">
    <source>
        <dbReference type="ARBA" id="ARBA00022840"/>
    </source>
</evidence>
<dbReference type="GO" id="GO:0005524">
    <property type="term" value="F:ATP binding"/>
    <property type="evidence" value="ECO:0007669"/>
    <property type="project" value="UniProtKB-KW"/>
</dbReference>
<keyword evidence="5" id="KW-0547">Nucleotide-binding</keyword>
<evidence type="ECO:0000256" key="1">
    <source>
        <dbReference type="ARBA" id="ARBA00004202"/>
    </source>
</evidence>
<dbReference type="Gene3D" id="3.40.50.300">
    <property type="entry name" value="P-loop containing nucleotide triphosphate hydrolases"/>
    <property type="match status" value="2"/>
</dbReference>
<dbReference type="InterPro" id="IPR050388">
    <property type="entry name" value="ABC_Ni/Peptide_Import"/>
</dbReference>
<dbReference type="NCBIfam" id="NF007739">
    <property type="entry name" value="PRK10419.1"/>
    <property type="match status" value="2"/>
</dbReference>
<organism evidence="9 10">
    <name type="scientific">Nocardioides simplex</name>
    <name type="common">Arthrobacter simplex</name>
    <dbReference type="NCBI Taxonomy" id="2045"/>
    <lineage>
        <taxon>Bacteria</taxon>
        <taxon>Bacillati</taxon>
        <taxon>Actinomycetota</taxon>
        <taxon>Actinomycetes</taxon>
        <taxon>Propionibacteriales</taxon>
        <taxon>Nocardioidaceae</taxon>
        <taxon>Pimelobacter</taxon>
    </lineage>
</organism>
<dbReference type="InterPro" id="IPR003593">
    <property type="entry name" value="AAA+_ATPase"/>
</dbReference>
<dbReference type="NCBIfam" id="NF008453">
    <property type="entry name" value="PRK11308.1"/>
    <property type="match status" value="2"/>
</dbReference>
<evidence type="ECO:0000256" key="7">
    <source>
        <dbReference type="ARBA" id="ARBA00023136"/>
    </source>
</evidence>
<dbReference type="InterPro" id="IPR017871">
    <property type="entry name" value="ABC_transporter-like_CS"/>
</dbReference>
<dbReference type="GO" id="GO:0005886">
    <property type="term" value="C:plasma membrane"/>
    <property type="evidence" value="ECO:0007669"/>
    <property type="project" value="UniProtKB-SubCell"/>
</dbReference>
<evidence type="ECO:0000256" key="3">
    <source>
        <dbReference type="ARBA" id="ARBA00022448"/>
    </source>
</evidence>
<dbReference type="Proteomes" id="UP000449906">
    <property type="component" value="Unassembled WGS sequence"/>
</dbReference>
<dbReference type="NCBIfam" id="TIGR01727">
    <property type="entry name" value="oligo_HPY"/>
    <property type="match status" value="2"/>
</dbReference>
<evidence type="ECO:0000259" key="8">
    <source>
        <dbReference type="PROSITE" id="PS50893"/>
    </source>
</evidence>
<keyword evidence="4" id="KW-1003">Cell membrane</keyword>
<sequence length="689" mass="73937">MALESSVVSIAPAPATERVLTVSDLSVEIRRGDRVVRPVSGVDLVLHRGETLGIVGETGSGKSMTGLAIMGMLPAGGRITGGSITFGDTELVGLPPARYRGLRGNDIAMVFQDSLTSLNPTRRIGDQVAEPVRLHEGLSRREARRRAEEMLALVGIPRPSERMDDHPHQLSGGMRQRVTIAMALVCQPKVVIADEPTTALDVTIQAEILDLLDDLRARLGMAMILVTHDMGVISRHADRVGVMYAGRLAETGPTPALFERTRHRYTQALLASIPSLTHDRGEELYSIGGAPPDLSVHDVGCGFAPRCAAATDRCRAEQPPLVAHEAEPAHAFACWHPADGPVERTPVRLAERPAAMDETSAAPRLRVVDLRREYPAGSDGWFGGRRTVKAVSGVSFDVAPGETFGLVGESGCGKSTLGRMLVALDRPTSGEVVFDGVAVSALRGRELGERRARLQMMFQDSSAALDPRMRIGAILREPLAIQGIGTRAERTARARDLLDDVGLPGSVLERFPHELSGGQRQRVGLARALALDPSVLVADEPVSALDVSIRSQVLNLMRRIQRERGLSSIVISHDLAVVRYLSDRVGVMYLGKLVESGAAEEVYAAPAHPYTAGLLAAVPGEEGPAEADRVPRIHGELPSPIDPPSGCRFRTRCPLATDLCAEVEPVLEPVSPTHQVACHFPLQTKEGAH</sequence>
<keyword evidence="3" id="KW-0813">Transport</keyword>
<dbReference type="FunFam" id="3.40.50.300:FF:000016">
    <property type="entry name" value="Oligopeptide ABC transporter ATP-binding component"/>
    <property type="match status" value="2"/>
</dbReference>
<comment type="caution">
    <text evidence="9">The sequence shown here is derived from an EMBL/GenBank/DDBJ whole genome shotgun (WGS) entry which is preliminary data.</text>
</comment>
<comment type="subcellular location">
    <subcellularLocation>
        <location evidence="1">Cell membrane</location>
        <topology evidence="1">Peripheral membrane protein</topology>
    </subcellularLocation>
</comment>
<gene>
    <name evidence="9" type="ORF">F9L07_18315</name>
</gene>
<feature type="domain" description="ABC transporter" evidence="8">
    <location>
        <begin position="20"/>
        <end position="270"/>
    </location>
</feature>
<reference evidence="9 10" key="1">
    <citation type="submission" date="2019-09" db="EMBL/GenBank/DDBJ databases">
        <title>Pimelobacter sp. isolated from Paulinella.</title>
        <authorList>
            <person name="Jeong S.E."/>
        </authorList>
    </citation>
    <scope>NUCLEOTIDE SEQUENCE [LARGE SCALE GENOMIC DNA]</scope>
    <source>
        <strain evidence="9 10">Pch-N</strain>
    </source>
</reference>
<dbReference type="RefSeq" id="WP_151581261.1">
    <property type="nucleotide sequence ID" value="NZ_WBVM01000002.1"/>
</dbReference>
<name>A0A7J5DUZ3_NOCSI</name>
<evidence type="ECO:0000256" key="4">
    <source>
        <dbReference type="ARBA" id="ARBA00022475"/>
    </source>
</evidence>
<dbReference type="GO" id="GO:0015833">
    <property type="term" value="P:peptide transport"/>
    <property type="evidence" value="ECO:0007669"/>
    <property type="project" value="InterPro"/>
</dbReference>
<dbReference type="PANTHER" id="PTHR43297">
    <property type="entry name" value="OLIGOPEPTIDE TRANSPORT ATP-BINDING PROTEIN APPD"/>
    <property type="match status" value="1"/>
</dbReference>
<feature type="domain" description="ABC transporter" evidence="8">
    <location>
        <begin position="365"/>
        <end position="615"/>
    </location>
</feature>
<protein>
    <submittedName>
        <fullName evidence="9">ABC transporter ATP-binding protein</fullName>
    </submittedName>
</protein>
<evidence type="ECO:0000313" key="10">
    <source>
        <dbReference type="Proteomes" id="UP000449906"/>
    </source>
</evidence>